<feature type="transmembrane region" description="Helical" evidence="9">
    <location>
        <begin position="176"/>
        <end position="198"/>
    </location>
</feature>
<comment type="similarity">
    <text evidence="2">Belongs to the autoinducer-2 exporter (AI-2E) (TC 2.A.86) family.</text>
</comment>
<keyword evidence="6 9" id="KW-1133">Transmembrane helix</keyword>
<organism evidence="11 12">
    <name type="scientific">Amycolatopsis rubida</name>
    <dbReference type="NCBI Taxonomy" id="112413"/>
    <lineage>
        <taxon>Bacteria</taxon>
        <taxon>Bacillati</taxon>
        <taxon>Actinomycetota</taxon>
        <taxon>Actinomycetes</taxon>
        <taxon>Pseudonocardiales</taxon>
        <taxon>Pseudonocardiaceae</taxon>
        <taxon>Amycolatopsis</taxon>
    </lineage>
</organism>
<evidence type="ECO:0000256" key="4">
    <source>
        <dbReference type="ARBA" id="ARBA00022475"/>
    </source>
</evidence>
<evidence type="ECO:0000313" key="11">
    <source>
        <dbReference type="EMBL" id="SFO84802.1"/>
    </source>
</evidence>
<gene>
    <name evidence="10" type="ORF">G3I59_07195</name>
    <name evidence="11" type="ORF">SAMN05421854_103209</name>
</gene>
<dbReference type="PANTHER" id="PTHR21716:SF53">
    <property type="entry name" value="PERMEASE PERM-RELATED"/>
    <property type="match status" value="1"/>
</dbReference>
<comment type="subcellular location">
    <subcellularLocation>
        <location evidence="1">Cell membrane</location>
        <topology evidence="1">Multi-pass membrane protein</topology>
    </subcellularLocation>
</comment>
<keyword evidence="13" id="KW-1185">Reference proteome</keyword>
<evidence type="ECO:0000256" key="7">
    <source>
        <dbReference type="ARBA" id="ARBA00023136"/>
    </source>
</evidence>
<sequence length="398" mass="41351">MAVQDGHVPARRIAGGNRQHRRDAAGAVPWPLRVAAATGWRFLVVLVMVGAIAWVLGHLATVTVPIGIALLLSALFAPLVDRLVRWHVPRALATILAIIVGFAVLGGVLTLVITTVAASLPQLQNQLAASLANINDWLRNGPLHLSHAQLQQLLDNAVKAVQGNTSELTGRVLSTAATVGGVLTEILLTLFVLIFFLYSGSQVWSFLLRIVPAASRESVDVAGRRGFASLVSYVRATVAVACVDAICIGIGIWLVGVPLAVPLAALIFIGAFVPIIGAVIAGAVAVLVALVANGFLAAIIVLAVVIAVMQLESHVLQPFLLGRAVRLHPLAVVVGIALGLEIAGVVGALLVVPILAVAKSAIGSLLHDPRLDPGGIDPLRPRSARTGTGQPEEKGEPE</sequence>
<feature type="region of interest" description="Disordered" evidence="8">
    <location>
        <begin position="373"/>
        <end position="398"/>
    </location>
</feature>
<proteinExistence type="inferred from homology"/>
<feature type="transmembrane region" description="Helical" evidence="9">
    <location>
        <begin position="287"/>
        <end position="310"/>
    </location>
</feature>
<dbReference type="Proteomes" id="UP000199137">
    <property type="component" value="Unassembled WGS sequence"/>
</dbReference>
<dbReference type="InterPro" id="IPR002549">
    <property type="entry name" value="AI-2E-like"/>
</dbReference>
<evidence type="ECO:0000256" key="5">
    <source>
        <dbReference type="ARBA" id="ARBA00022692"/>
    </source>
</evidence>
<name>A0A1I5KIJ7_9PSEU</name>
<keyword evidence="7 9" id="KW-0472">Membrane</keyword>
<dbReference type="RefSeq" id="WP_093573572.1">
    <property type="nucleotide sequence ID" value="NZ_FOWC01000003.1"/>
</dbReference>
<keyword evidence="5 9" id="KW-0812">Transmembrane</keyword>
<dbReference type="Proteomes" id="UP000470404">
    <property type="component" value="Unassembled WGS sequence"/>
</dbReference>
<dbReference type="GO" id="GO:0005886">
    <property type="term" value="C:plasma membrane"/>
    <property type="evidence" value="ECO:0007669"/>
    <property type="project" value="UniProtKB-SubCell"/>
</dbReference>
<evidence type="ECO:0000256" key="8">
    <source>
        <dbReference type="SAM" id="MobiDB-lite"/>
    </source>
</evidence>
<evidence type="ECO:0000313" key="10">
    <source>
        <dbReference type="EMBL" id="NEC55390.1"/>
    </source>
</evidence>
<dbReference type="STRING" id="112413.SAMN05421854_103209"/>
<dbReference type="EMBL" id="JAAGNC010000048">
    <property type="protein sequence ID" value="NEC55390.1"/>
    <property type="molecule type" value="Genomic_DNA"/>
</dbReference>
<dbReference type="OrthoDB" id="9784366at2"/>
<feature type="transmembrane region" description="Helical" evidence="9">
    <location>
        <begin position="39"/>
        <end position="56"/>
    </location>
</feature>
<evidence type="ECO:0000256" key="3">
    <source>
        <dbReference type="ARBA" id="ARBA00022448"/>
    </source>
</evidence>
<keyword evidence="4" id="KW-1003">Cell membrane</keyword>
<evidence type="ECO:0000256" key="9">
    <source>
        <dbReference type="SAM" id="Phobius"/>
    </source>
</evidence>
<feature type="transmembrane region" description="Helical" evidence="9">
    <location>
        <begin position="62"/>
        <end position="80"/>
    </location>
</feature>
<keyword evidence="3" id="KW-0813">Transport</keyword>
<dbReference type="AlphaFoldDB" id="A0A1I5KIJ7"/>
<evidence type="ECO:0000256" key="2">
    <source>
        <dbReference type="ARBA" id="ARBA00009773"/>
    </source>
</evidence>
<reference evidence="10 13" key="2">
    <citation type="submission" date="2020-01" db="EMBL/GenBank/DDBJ databases">
        <title>Insect and environment-associated Actinomycetes.</title>
        <authorList>
            <person name="Currrie C."/>
            <person name="Chevrette M."/>
            <person name="Carlson C."/>
            <person name="Stubbendieck R."/>
            <person name="Wendt-Pienkowski E."/>
        </authorList>
    </citation>
    <scope>NUCLEOTIDE SEQUENCE [LARGE SCALE GENOMIC DNA]</scope>
    <source>
        <strain evidence="10 13">SID8386</strain>
    </source>
</reference>
<evidence type="ECO:0000313" key="13">
    <source>
        <dbReference type="Proteomes" id="UP000470404"/>
    </source>
</evidence>
<dbReference type="PANTHER" id="PTHR21716">
    <property type="entry name" value="TRANSMEMBRANE PROTEIN"/>
    <property type="match status" value="1"/>
</dbReference>
<reference evidence="11 12" key="1">
    <citation type="submission" date="2016-10" db="EMBL/GenBank/DDBJ databases">
        <authorList>
            <person name="de Groot N.N."/>
        </authorList>
    </citation>
    <scope>NUCLEOTIDE SEQUENCE [LARGE SCALE GENOMIC DNA]</scope>
    <source>
        <strain evidence="11 12">DSM 44637</strain>
    </source>
</reference>
<evidence type="ECO:0000313" key="12">
    <source>
        <dbReference type="Proteomes" id="UP000199137"/>
    </source>
</evidence>
<dbReference type="EMBL" id="FOWC01000003">
    <property type="protein sequence ID" value="SFO84802.1"/>
    <property type="molecule type" value="Genomic_DNA"/>
</dbReference>
<feature type="transmembrane region" description="Helical" evidence="9">
    <location>
        <begin position="92"/>
        <end position="118"/>
    </location>
</feature>
<feature type="transmembrane region" description="Helical" evidence="9">
    <location>
        <begin position="260"/>
        <end position="280"/>
    </location>
</feature>
<accession>A0A1I5KIJ7</accession>
<evidence type="ECO:0000256" key="1">
    <source>
        <dbReference type="ARBA" id="ARBA00004651"/>
    </source>
</evidence>
<feature type="transmembrane region" description="Helical" evidence="9">
    <location>
        <begin position="233"/>
        <end position="254"/>
    </location>
</feature>
<feature type="transmembrane region" description="Helical" evidence="9">
    <location>
        <begin position="330"/>
        <end position="357"/>
    </location>
</feature>
<dbReference type="Pfam" id="PF01594">
    <property type="entry name" value="AI-2E_transport"/>
    <property type="match status" value="1"/>
</dbReference>
<evidence type="ECO:0000256" key="6">
    <source>
        <dbReference type="ARBA" id="ARBA00022989"/>
    </source>
</evidence>
<dbReference type="GO" id="GO:0055085">
    <property type="term" value="P:transmembrane transport"/>
    <property type="evidence" value="ECO:0007669"/>
    <property type="project" value="TreeGrafter"/>
</dbReference>
<protein>
    <submittedName>
        <fullName evidence="10">AI-2E family transporter</fullName>
    </submittedName>
    <submittedName>
        <fullName evidence="11">Predicted PurR-regulated permease PerM</fullName>
    </submittedName>
</protein>